<evidence type="ECO:0000256" key="8">
    <source>
        <dbReference type="SAM" id="MobiDB-lite"/>
    </source>
</evidence>
<dbReference type="Pfam" id="PF03941">
    <property type="entry name" value="INCENP_ARK-bind"/>
    <property type="match status" value="1"/>
</dbReference>
<dbReference type="EMBL" id="JAFIQS010000001">
    <property type="protein sequence ID" value="KAG5174366.1"/>
    <property type="molecule type" value="Genomic_DNA"/>
</dbReference>
<name>A0A8H8CQT0_PSICU</name>
<feature type="region of interest" description="Disordered" evidence="8">
    <location>
        <begin position="1104"/>
        <end position="1141"/>
    </location>
</feature>
<comment type="similarity">
    <text evidence="3">Belongs to the INCENP family.</text>
</comment>
<feature type="compositionally biased region" description="Low complexity" evidence="8">
    <location>
        <begin position="614"/>
        <end position="628"/>
    </location>
</feature>
<dbReference type="GO" id="GO:0005819">
    <property type="term" value="C:spindle"/>
    <property type="evidence" value="ECO:0007669"/>
    <property type="project" value="UniProtKB-SubCell"/>
</dbReference>
<dbReference type="AlphaFoldDB" id="A0A8H8CQT0"/>
<gene>
    <name evidence="10" type="ORF">JR316_001025</name>
</gene>
<evidence type="ECO:0000256" key="6">
    <source>
        <dbReference type="ARBA" id="ARBA00023212"/>
    </source>
</evidence>
<evidence type="ECO:0000256" key="7">
    <source>
        <dbReference type="ARBA" id="ARBA00023242"/>
    </source>
</evidence>
<evidence type="ECO:0000256" key="2">
    <source>
        <dbReference type="ARBA" id="ARBA00004186"/>
    </source>
</evidence>
<sequence length="1211" mass="132808">MAHTGLLTWANSIRLTMTSDPGRQVFKEQVHTHGFLFLDDYLDNIVSGGKQDPLIELVKTPGRKKAIARKPKLMASKLANLTSLSYEVRTIKSLYSHLALHAFTKDPMVNENAPPPHSLQATLHVAKVADNSREKGNNEQDAALQGHPSRAPLAPIQSIHNPSDMTVESIPAGLGPTRPSQRPASMEHNDLSIIAEDDESSERSRMSNAGHGVEVPHSPIATTIPLPPSSSVSDFNTAHHDVNMTSSSSAATFQSIPLQSPTPSIRDEAVSTFSRDHKSDEPQEPTSLSESISTETRQSINEQSIPGALEEPSQADRKSSDKPITLSIPSLPEPMFSRKPRDPSLNMVMQGAATPSAARGKRTSYLTKVREVNAFEGTSKKSQPTSSISNTGQTPVAQGTKRKSGDMQVNDQISLQHDQERISKYAKVSDGEFACRTSKDTQLEKVQDNAPKIQSLPDEEDPEQDPDSFMQEGVLDRLKKTVEDFGVRVGKNMSKSLGGGAAAALAEARAAAEARVAERDRKEDEMTIASGVPAAESHLSAQNSKQVHRAEQKESEIQASPLRQNDGRMSISDLFPTEGRVKEKHMVPEKSFQFDPNPAILAKESESSALARESTSTTPPHSPPAHISSVQIVAPPVFNKPSPVFALPVAKTRQPFSPVSKTKPRPFSPAHKVFNPPPAPPPQVNNKTQSSVYPSLRSSPTSSFKGKAAQPLTAQSTLESVISDRVFDDEDPPAWLPSTQDTDYTSGYTQSQRYPDTQICDEDDSWPLDEKISAGVQWTFGSKDDSMTWSTAPSQSTRGDTGPFTRASPLREQKNDWVSPKGHPIPGAFDTEIEDAEEDGGNILPKDPELEQAILSAPKATIVNDQPKHARSQSQMSIASLASFESSQSQPSQGGFLNQASKLLSSALGTSNKKKQPEVKTVLQKAAIAAKKQQEEADKKAARLKEMESRRQLAIQRKAEEEKARELEEERRMKEEAERRKKEKESSTDKRALKLPSVKKDDESQKKRKIEVEKKSELKKPGPNMLFGKSHLKSSLKQPSNTSFAFGSSTIASSSNMEAEASSSKGKERAIQENTVDDEISQPSQLVQSQMAARAKALIDAAKDTEPLVPSESIELPDINSEYSDSEDEDRVRTFDPPDWAQSPELRQALQMQSTINPDDIFGAVRPLKMEEIFKTRTSRFRARTSSANWTGADRLTMQEESAYARRMGFK</sequence>
<dbReference type="OrthoDB" id="6123at2759"/>
<feature type="compositionally biased region" description="Polar residues" evidence="8">
    <location>
        <begin position="872"/>
        <end position="898"/>
    </location>
</feature>
<keyword evidence="7" id="KW-0539">Nucleus</keyword>
<feature type="compositionally biased region" description="Acidic residues" evidence="8">
    <location>
        <begin position="831"/>
        <end position="840"/>
    </location>
</feature>
<feature type="region of interest" description="Disordered" evidence="8">
    <location>
        <begin position="589"/>
        <end position="628"/>
    </location>
</feature>
<evidence type="ECO:0000256" key="5">
    <source>
        <dbReference type="ARBA" id="ARBA00022829"/>
    </source>
</evidence>
<dbReference type="GO" id="GO:0005634">
    <property type="term" value="C:nucleus"/>
    <property type="evidence" value="ECO:0007669"/>
    <property type="project" value="UniProtKB-SubCell"/>
</dbReference>
<feature type="compositionally biased region" description="Polar residues" evidence="8">
    <location>
        <begin position="684"/>
        <end position="704"/>
    </location>
</feature>
<feature type="compositionally biased region" description="Polar residues" evidence="8">
    <location>
        <begin position="380"/>
        <end position="397"/>
    </location>
</feature>
<feature type="compositionally biased region" description="Basic and acidic residues" evidence="8">
    <location>
        <begin position="265"/>
        <end position="281"/>
    </location>
</feature>
<keyword evidence="4" id="KW-0963">Cytoplasm</keyword>
<protein>
    <recommendedName>
        <fullName evidence="9">Inner centromere protein ARK-binding domain-containing protein</fullName>
    </recommendedName>
</protein>
<feature type="compositionally biased region" description="Basic and acidic residues" evidence="8">
    <location>
        <begin position="932"/>
        <end position="1020"/>
    </location>
</feature>
<accession>A0A8H8CQT0</accession>
<comment type="caution">
    <text evidence="10">The sequence shown here is derived from an EMBL/GenBank/DDBJ whole genome shotgun (WGS) entry which is preliminary data.</text>
</comment>
<evidence type="ECO:0000256" key="1">
    <source>
        <dbReference type="ARBA" id="ARBA00004123"/>
    </source>
</evidence>
<feature type="compositionally biased region" description="Polar residues" evidence="8">
    <location>
        <begin position="284"/>
        <end position="304"/>
    </location>
</feature>
<feature type="region of interest" description="Disordered" evidence="8">
    <location>
        <begin position="246"/>
        <end position="418"/>
    </location>
</feature>
<evidence type="ECO:0000256" key="4">
    <source>
        <dbReference type="ARBA" id="ARBA00022490"/>
    </source>
</evidence>
<feature type="region of interest" description="Disordered" evidence="8">
    <location>
        <begin position="926"/>
        <end position="1088"/>
    </location>
</feature>
<feature type="domain" description="Inner centromere protein ARK-binding" evidence="9">
    <location>
        <begin position="1118"/>
        <end position="1174"/>
    </location>
</feature>
<evidence type="ECO:0000259" key="9">
    <source>
        <dbReference type="Pfam" id="PF03941"/>
    </source>
</evidence>
<reference evidence="10" key="1">
    <citation type="submission" date="2021-02" db="EMBL/GenBank/DDBJ databases">
        <title>Psilocybe cubensis genome.</title>
        <authorList>
            <person name="Mckernan K.J."/>
            <person name="Crawford S."/>
            <person name="Trippe A."/>
            <person name="Kane L.T."/>
            <person name="Mclaughlin S."/>
        </authorList>
    </citation>
    <scope>NUCLEOTIDE SEQUENCE [LARGE SCALE GENOMIC DNA]</scope>
    <source>
        <strain evidence="10">MGC-MH-2018</strain>
    </source>
</reference>
<dbReference type="PANTHER" id="PTHR13142">
    <property type="entry name" value="INNER CENTROMERE PROTEIN"/>
    <property type="match status" value="1"/>
</dbReference>
<organism evidence="10">
    <name type="scientific">Psilocybe cubensis</name>
    <name type="common">Psychedelic mushroom</name>
    <name type="synonym">Stropharia cubensis</name>
    <dbReference type="NCBI Taxonomy" id="181762"/>
    <lineage>
        <taxon>Eukaryota</taxon>
        <taxon>Fungi</taxon>
        <taxon>Dikarya</taxon>
        <taxon>Basidiomycota</taxon>
        <taxon>Agaricomycotina</taxon>
        <taxon>Agaricomycetes</taxon>
        <taxon>Agaricomycetidae</taxon>
        <taxon>Agaricales</taxon>
        <taxon>Agaricineae</taxon>
        <taxon>Strophariaceae</taxon>
        <taxon>Psilocybe</taxon>
    </lineage>
</organism>
<proteinExistence type="inferred from homology"/>
<keyword evidence="5" id="KW-0159">Chromosome partition</keyword>
<feature type="compositionally biased region" description="Polar residues" evidence="8">
    <location>
        <begin position="787"/>
        <end position="799"/>
    </location>
</feature>
<evidence type="ECO:0000256" key="3">
    <source>
        <dbReference type="ARBA" id="ARBA00010042"/>
    </source>
</evidence>
<feature type="compositionally biased region" description="Low complexity" evidence="8">
    <location>
        <begin position="1052"/>
        <end position="1064"/>
    </location>
</feature>
<dbReference type="PANTHER" id="PTHR13142:SF1">
    <property type="entry name" value="INNER CENTROMERE PROTEIN"/>
    <property type="match status" value="1"/>
</dbReference>
<dbReference type="InterPro" id="IPR005635">
    <property type="entry name" value="Inner_centromere_prot_ARK-bd"/>
</dbReference>
<dbReference type="GO" id="GO:0007059">
    <property type="term" value="P:chromosome segregation"/>
    <property type="evidence" value="ECO:0007669"/>
    <property type="project" value="UniProtKB-KW"/>
</dbReference>
<feature type="compositionally biased region" description="Basic and acidic residues" evidence="8">
    <location>
        <begin position="438"/>
        <end position="447"/>
    </location>
</feature>
<feature type="region of interest" description="Disordered" evidence="8">
    <location>
        <begin position="782"/>
        <end position="898"/>
    </location>
</feature>
<feature type="compositionally biased region" description="Acidic residues" evidence="8">
    <location>
        <begin position="457"/>
        <end position="466"/>
    </location>
</feature>
<comment type="subcellular location">
    <subcellularLocation>
        <location evidence="2">Cytoplasm</location>
        <location evidence="2">Cytoskeleton</location>
        <location evidence="2">Spindle</location>
    </subcellularLocation>
    <subcellularLocation>
        <location evidence="1">Nucleus</location>
    </subcellularLocation>
</comment>
<feature type="region of interest" description="Disordered" evidence="8">
    <location>
        <begin position="438"/>
        <end position="468"/>
    </location>
</feature>
<evidence type="ECO:0000313" key="10">
    <source>
        <dbReference type="EMBL" id="KAG5174366.1"/>
    </source>
</evidence>
<feature type="compositionally biased region" description="Polar residues" evidence="8">
    <location>
        <begin position="246"/>
        <end position="263"/>
    </location>
</feature>
<feature type="compositionally biased region" description="Polar residues" evidence="8">
    <location>
        <begin position="1033"/>
        <end position="1051"/>
    </location>
</feature>
<feature type="compositionally biased region" description="Polar residues" evidence="8">
    <location>
        <begin position="407"/>
        <end position="416"/>
    </location>
</feature>
<feature type="compositionally biased region" description="Polar residues" evidence="8">
    <location>
        <begin position="737"/>
        <end position="755"/>
    </location>
</feature>
<feature type="region of interest" description="Disordered" evidence="8">
    <location>
        <begin position="531"/>
        <end position="577"/>
    </location>
</feature>
<keyword evidence="6" id="KW-0206">Cytoskeleton</keyword>
<feature type="region of interest" description="Disordered" evidence="8">
    <location>
        <begin position="652"/>
        <end position="766"/>
    </location>
</feature>
<feature type="region of interest" description="Disordered" evidence="8">
    <location>
        <begin position="132"/>
        <end position="219"/>
    </location>
</feature>
<dbReference type="Gene3D" id="6.10.250.2990">
    <property type="match status" value="1"/>
</dbReference>